<keyword evidence="2" id="KW-1185">Reference proteome</keyword>
<name>A0ACB7YQ04_9ERIC</name>
<organism evidence="1 2">
    <name type="scientific">Vaccinium darrowii</name>
    <dbReference type="NCBI Taxonomy" id="229202"/>
    <lineage>
        <taxon>Eukaryota</taxon>
        <taxon>Viridiplantae</taxon>
        <taxon>Streptophyta</taxon>
        <taxon>Embryophyta</taxon>
        <taxon>Tracheophyta</taxon>
        <taxon>Spermatophyta</taxon>
        <taxon>Magnoliopsida</taxon>
        <taxon>eudicotyledons</taxon>
        <taxon>Gunneridae</taxon>
        <taxon>Pentapetalae</taxon>
        <taxon>asterids</taxon>
        <taxon>Ericales</taxon>
        <taxon>Ericaceae</taxon>
        <taxon>Vaccinioideae</taxon>
        <taxon>Vaccinieae</taxon>
        <taxon>Vaccinium</taxon>
    </lineage>
</organism>
<evidence type="ECO:0000313" key="2">
    <source>
        <dbReference type="Proteomes" id="UP000828048"/>
    </source>
</evidence>
<dbReference type="Proteomes" id="UP000828048">
    <property type="component" value="Chromosome 11"/>
</dbReference>
<gene>
    <name evidence="1" type="ORF">Vadar_026402</name>
</gene>
<protein>
    <submittedName>
        <fullName evidence="1">Uncharacterized protein</fullName>
    </submittedName>
</protein>
<dbReference type="EMBL" id="CM037161">
    <property type="protein sequence ID" value="KAH7855575.1"/>
    <property type="molecule type" value="Genomic_DNA"/>
</dbReference>
<sequence length="830" mass="93156">MVIGVLPLMTVPIPFVSCSIMLGPKRTGQRRGWVVGNLSRHLGQVVRKDVEFLKNRIGKGVEWVNGALRIPQLSKTLDDLIWLRNLEDPRFASFPCLSWPQPFYPELSGVDLFTADLKAMEAYAYYLYYLAKLWTKPLPEAYDPEDVADYFTCRPHVVALRLLEVFFAFASAAIRIQTSGFKKFYMSSMDKSIDGDVAQYGFGLVLKETMLNLGPTFIKVGQSLSTRPDIIGSEISKALSELHEQIPPFPRTLAMEIIEDELGSPVQTYFSHLSEEPVAAASFGQVYKGCTAEGINVAVKVQRPNLHHIVVRDIYILRLGLGLLQKIAKRKSDLRLYADELGKGLVGELDYTLEAANASEFMHAHAPFPFIRAPKVYQHLSRKRVLTMEWMAGESPRDLIDMSTTLSISDGSGYSKWKRSDARRRLLDLVNKGVEASLIQLLETGLLHADPHPGNLRYTSTGEIGFLDFGLLCRMQKKHQFAMLASIVHIVNGDWALLVQALTDMDIVRPGTNIRRVTMDLEDALGEVEFKDGIPDVKFSKVLGKIWSVALKYHFRMPPYYTLVLRSLASLEGMAVAADPNFKTFEAAYPFVVRKLLTDNSAATRRILYSVVLNRRKEFQWQKLALFLRTGATRKGLNRFAASTIDTSLDHSAKGGPGSSDIATLLLRFLPTKDGVVLRRLLMTADGAALIRAMVSKEAVIFRQQLGCVIADIIYQWMSEAFGQATTIAQYGSRMSLALGPNNRESPRLATPISDYRYILRDRRLKLIFSKVLGSARKDPVLMVRFFWVSFVMLVSASALAFHRMLVSLSEAYLSPATPFASRRSYAYTR</sequence>
<proteinExistence type="predicted"/>
<comment type="caution">
    <text evidence="1">The sequence shown here is derived from an EMBL/GenBank/DDBJ whole genome shotgun (WGS) entry which is preliminary data.</text>
</comment>
<evidence type="ECO:0000313" key="1">
    <source>
        <dbReference type="EMBL" id="KAH7855575.1"/>
    </source>
</evidence>
<accession>A0ACB7YQ04</accession>
<reference evidence="1 2" key="1">
    <citation type="journal article" date="2021" name="Hortic Res">
        <title>High-quality reference genome and annotation aids understanding of berry development for evergreen blueberry (Vaccinium darrowii).</title>
        <authorList>
            <person name="Yu J."/>
            <person name="Hulse-Kemp A.M."/>
            <person name="Babiker E."/>
            <person name="Staton M."/>
        </authorList>
    </citation>
    <scope>NUCLEOTIDE SEQUENCE [LARGE SCALE GENOMIC DNA]</scope>
    <source>
        <strain evidence="2">cv. NJ 8807/NJ 8810</strain>
        <tissue evidence="1">Young leaf</tissue>
    </source>
</reference>